<gene>
    <name evidence="1" type="ORF">UFOPK4265_01132</name>
</gene>
<organism evidence="1">
    <name type="scientific">freshwater metagenome</name>
    <dbReference type="NCBI Taxonomy" id="449393"/>
    <lineage>
        <taxon>unclassified sequences</taxon>
        <taxon>metagenomes</taxon>
        <taxon>ecological metagenomes</taxon>
    </lineage>
</organism>
<reference evidence="1" key="1">
    <citation type="submission" date="2020-05" db="EMBL/GenBank/DDBJ databases">
        <authorList>
            <person name="Chiriac C."/>
            <person name="Salcher M."/>
            <person name="Ghai R."/>
            <person name="Kavagutti S V."/>
        </authorList>
    </citation>
    <scope>NUCLEOTIDE SEQUENCE</scope>
</reference>
<dbReference type="EMBL" id="CAFBQK010000174">
    <property type="protein sequence ID" value="CAB5055965.1"/>
    <property type="molecule type" value="Genomic_DNA"/>
</dbReference>
<sequence length="165" mass="17106">MPSAIFLLIIDEAISGIASTVAVTSRNAYNFLSAGASPADAAQITAPQLFKTLSISSLVNSARHPGIDSNLSKVPPVCPRPRPESCGTAPPQAATNGANGNVILSPTPPVECLSVVGRSSADQFILSPLLIMAFVHREISRVFIPLSKIAIKSADICSSATTPRV</sequence>
<accession>A0A6J7TR72</accession>
<name>A0A6J7TR72_9ZZZZ</name>
<evidence type="ECO:0000313" key="1">
    <source>
        <dbReference type="EMBL" id="CAB5055965.1"/>
    </source>
</evidence>
<proteinExistence type="predicted"/>
<dbReference type="AlphaFoldDB" id="A0A6J7TR72"/>
<protein>
    <submittedName>
        <fullName evidence="1">Unannotated protein</fullName>
    </submittedName>
</protein>